<dbReference type="AlphaFoldDB" id="A0AAD5SW94"/>
<evidence type="ECO:0000313" key="3">
    <source>
        <dbReference type="EMBL" id="KAJ3094015.1"/>
    </source>
</evidence>
<feature type="compositionally biased region" description="Basic residues" evidence="2">
    <location>
        <begin position="1"/>
        <end position="10"/>
    </location>
</feature>
<feature type="coiled-coil region" evidence="1">
    <location>
        <begin position="71"/>
        <end position="98"/>
    </location>
</feature>
<proteinExistence type="predicted"/>
<name>A0AAD5SW94_9FUNG</name>
<organism evidence="3 4">
    <name type="scientific">Physocladia obscura</name>
    <dbReference type="NCBI Taxonomy" id="109957"/>
    <lineage>
        <taxon>Eukaryota</taxon>
        <taxon>Fungi</taxon>
        <taxon>Fungi incertae sedis</taxon>
        <taxon>Chytridiomycota</taxon>
        <taxon>Chytridiomycota incertae sedis</taxon>
        <taxon>Chytridiomycetes</taxon>
        <taxon>Chytridiales</taxon>
        <taxon>Chytriomycetaceae</taxon>
        <taxon>Physocladia</taxon>
    </lineage>
</organism>
<keyword evidence="1" id="KW-0175">Coiled coil</keyword>
<dbReference type="Proteomes" id="UP001211907">
    <property type="component" value="Unassembled WGS sequence"/>
</dbReference>
<comment type="caution">
    <text evidence="3">The sequence shown here is derived from an EMBL/GenBank/DDBJ whole genome shotgun (WGS) entry which is preliminary data.</text>
</comment>
<sequence length="287" mass="32127">MNRVMKRKAGRPTVAQPATERHVQRQRETSRNFRRRKADHLRRLEEAAQSCTCGAFARPPDCGSSEDHMAAAASHDRIADLEAENASLRQMLAATNQNIIALAPIPAPALLQINDLSFPDANTNLALPLNDLNISADWSLFNTRRISKLGSPTQSQNLISSKLVIEKPFLEYVAEMSLGLVRQKLLNIPVFGMQSELVAVLCECFKGFTLIMNEFGPGPDDGDNILDRPEFLPIRKKIENCFMPKAVVFGLCLVSEVQATVVFTMKRARREHRSYVLKVLNNENPFL</sequence>
<feature type="compositionally biased region" description="Basic and acidic residues" evidence="2">
    <location>
        <begin position="19"/>
        <end position="31"/>
    </location>
</feature>
<dbReference type="Gene3D" id="1.20.5.170">
    <property type="match status" value="1"/>
</dbReference>
<reference evidence="3" key="1">
    <citation type="submission" date="2020-05" db="EMBL/GenBank/DDBJ databases">
        <title>Phylogenomic resolution of chytrid fungi.</title>
        <authorList>
            <person name="Stajich J.E."/>
            <person name="Amses K."/>
            <person name="Simmons R."/>
            <person name="Seto K."/>
            <person name="Myers J."/>
            <person name="Bonds A."/>
            <person name="Quandt C.A."/>
            <person name="Barry K."/>
            <person name="Liu P."/>
            <person name="Grigoriev I."/>
            <person name="Longcore J.E."/>
            <person name="James T.Y."/>
        </authorList>
    </citation>
    <scope>NUCLEOTIDE SEQUENCE</scope>
    <source>
        <strain evidence="3">JEL0513</strain>
    </source>
</reference>
<protein>
    <recommendedName>
        <fullName evidence="5">BZIP domain-containing protein</fullName>
    </recommendedName>
</protein>
<accession>A0AAD5SW94</accession>
<feature type="region of interest" description="Disordered" evidence="2">
    <location>
        <begin position="1"/>
        <end position="36"/>
    </location>
</feature>
<gene>
    <name evidence="3" type="ORF">HK100_006314</name>
</gene>
<evidence type="ECO:0000256" key="1">
    <source>
        <dbReference type="SAM" id="Coils"/>
    </source>
</evidence>
<evidence type="ECO:0008006" key="5">
    <source>
        <dbReference type="Google" id="ProtNLM"/>
    </source>
</evidence>
<evidence type="ECO:0000256" key="2">
    <source>
        <dbReference type="SAM" id="MobiDB-lite"/>
    </source>
</evidence>
<evidence type="ECO:0000313" key="4">
    <source>
        <dbReference type="Proteomes" id="UP001211907"/>
    </source>
</evidence>
<keyword evidence="4" id="KW-1185">Reference proteome</keyword>
<dbReference type="EMBL" id="JADGJH010002930">
    <property type="protein sequence ID" value="KAJ3094015.1"/>
    <property type="molecule type" value="Genomic_DNA"/>
</dbReference>